<dbReference type="Gene3D" id="3.60.10.10">
    <property type="entry name" value="Endonuclease/exonuclease/phosphatase"/>
    <property type="match status" value="1"/>
</dbReference>
<dbReference type="SUPFAM" id="SSF56219">
    <property type="entry name" value="DNase I-like"/>
    <property type="match status" value="1"/>
</dbReference>
<protein>
    <recommendedName>
        <fullName evidence="1">Endonuclease/exonuclease/phosphatase domain-containing protein</fullName>
    </recommendedName>
</protein>
<gene>
    <name evidence="2" type="ORF">EEDITHA_LOCUS4875</name>
</gene>
<name>A0AAU9TP01_EUPED</name>
<dbReference type="Proteomes" id="UP001153954">
    <property type="component" value="Unassembled WGS sequence"/>
</dbReference>
<organism evidence="2 3">
    <name type="scientific">Euphydryas editha</name>
    <name type="common">Edith's checkerspot</name>
    <dbReference type="NCBI Taxonomy" id="104508"/>
    <lineage>
        <taxon>Eukaryota</taxon>
        <taxon>Metazoa</taxon>
        <taxon>Ecdysozoa</taxon>
        <taxon>Arthropoda</taxon>
        <taxon>Hexapoda</taxon>
        <taxon>Insecta</taxon>
        <taxon>Pterygota</taxon>
        <taxon>Neoptera</taxon>
        <taxon>Endopterygota</taxon>
        <taxon>Lepidoptera</taxon>
        <taxon>Glossata</taxon>
        <taxon>Ditrysia</taxon>
        <taxon>Papilionoidea</taxon>
        <taxon>Nymphalidae</taxon>
        <taxon>Nymphalinae</taxon>
        <taxon>Euphydryas</taxon>
    </lineage>
</organism>
<reference evidence="2" key="1">
    <citation type="submission" date="2022-03" db="EMBL/GenBank/DDBJ databases">
        <authorList>
            <person name="Tunstrom K."/>
        </authorList>
    </citation>
    <scope>NUCLEOTIDE SEQUENCE</scope>
</reference>
<dbReference type="InterPro" id="IPR036691">
    <property type="entry name" value="Endo/exonu/phosph_ase_sf"/>
</dbReference>
<evidence type="ECO:0000313" key="2">
    <source>
        <dbReference type="EMBL" id="CAH2088738.1"/>
    </source>
</evidence>
<comment type="caution">
    <text evidence="2">The sequence shown here is derived from an EMBL/GenBank/DDBJ whole genome shotgun (WGS) entry which is preliminary data.</text>
</comment>
<sequence length="328" mass="36507">MKFTTFNCKSITRSADCVRDLCDNCDIMALQETWLLPHDVAYLGSLHSDFAYTGKSAVDTTAGCLLGRPYGGVALLWRKSIFQTVTVVSCNSDRLVAIKIDYVDCSFLIFSVYMPTDSADNLIEFNNCLSEIIAICDSTGIESVFIMGDFNAHPGERFARELLSVCSEQLWSCVDIELLPRDSYTFSSTANGSLRWLDHCVVSSAARQLIVNASVQYDVYTSDHIPVSIESGYYSRFAAQEKMRDCVNNSHEKTTCKGGDRAIFDPNLFAKLLTVSVEASQRPLSPPLYLATNLVKKNKTMLTSIADSMDNNYLNTEDVSDIRQRLQA</sequence>
<evidence type="ECO:0000259" key="1">
    <source>
        <dbReference type="Pfam" id="PF03372"/>
    </source>
</evidence>
<keyword evidence="3" id="KW-1185">Reference proteome</keyword>
<proteinExistence type="predicted"/>
<feature type="domain" description="Endonuclease/exonuclease/phosphatase" evidence="1">
    <location>
        <begin position="5"/>
        <end position="224"/>
    </location>
</feature>
<dbReference type="Pfam" id="PF03372">
    <property type="entry name" value="Exo_endo_phos"/>
    <property type="match status" value="1"/>
</dbReference>
<evidence type="ECO:0000313" key="3">
    <source>
        <dbReference type="Proteomes" id="UP001153954"/>
    </source>
</evidence>
<dbReference type="EMBL" id="CAKOGL010000007">
    <property type="protein sequence ID" value="CAH2088738.1"/>
    <property type="molecule type" value="Genomic_DNA"/>
</dbReference>
<dbReference type="GO" id="GO:0003824">
    <property type="term" value="F:catalytic activity"/>
    <property type="evidence" value="ECO:0007669"/>
    <property type="project" value="InterPro"/>
</dbReference>
<dbReference type="InterPro" id="IPR005135">
    <property type="entry name" value="Endo/exonuclease/phosphatase"/>
</dbReference>
<accession>A0AAU9TP01</accession>
<dbReference type="AlphaFoldDB" id="A0AAU9TP01"/>